<sequence length="113" mass="11505">MTVTGALTPVTAPSLLTEGVALIDTGRRNLVLDLTEVPSCDSTGTGVFQDLHHLAGNVSGKVVLTAIRGPVQRQLERAGLIGLVPTTMTPGDALRAVGAEPDTTDGRAHPAAG</sequence>
<keyword evidence="3" id="KW-1185">Reference proteome</keyword>
<dbReference type="Proteomes" id="UP000830158">
    <property type="component" value="Chromosome"/>
</dbReference>
<dbReference type="RefSeq" id="WP_162831197.1">
    <property type="nucleotide sequence ID" value="NZ_CP091196.1"/>
</dbReference>
<proteinExistence type="predicted"/>
<dbReference type="CDD" id="cd07043">
    <property type="entry name" value="STAS_anti-anti-sigma_factors"/>
    <property type="match status" value="1"/>
</dbReference>
<evidence type="ECO:0000259" key="1">
    <source>
        <dbReference type="PROSITE" id="PS50801"/>
    </source>
</evidence>
<name>A0ABY4NUK4_9PSEU</name>
<feature type="domain" description="STAS" evidence="1">
    <location>
        <begin position="1"/>
        <end position="97"/>
    </location>
</feature>
<dbReference type="Gene3D" id="3.30.750.24">
    <property type="entry name" value="STAS domain"/>
    <property type="match status" value="1"/>
</dbReference>
<evidence type="ECO:0000313" key="3">
    <source>
        <dbReference type="Proteomes" id="UP000830158"/>
    </source>
</evidence>
<dbReference type="PROSITE" id="PS50801">
    <property type="entry name" value="STAS"/>
    <property type="match status" value="1"/>
</dbReference>
<protein>
    <submittedName>
        <fullName evidence="2">STAS domain-containing protein</fullName>
    </submittedName>
</protein>
<dbReference type="InterPro" id="IPR036513">
    <property type="entry name" value="STAS_dom_sf"/>
</dbReference>
<reference evidence="2" key="1">
    <citation type="submission" date="2022-01" db="EMBL/GenBank/DDBJ databases">
        <title>PSI-footprinting approach for the identification of protein synthesis inhibitor producers.</title>
        <authorList>
            <person name="Handel F."/>
            <person name="Kulik A."/>
            <person name="Wex K.W."/>
            <person name="Berscheid A."/>
            <person name="Saur J.S."/>
            <person name="Winkler A."/>
            <person name="Wibberg D."/>
            <person name="Kalinowski J."/>
            <person name="Broetz-Oesterhelt H."/>
            <person name="Mast Y."/>
        </authorList>
    </citation>
    <scope>NUCLEOTIDE SEQUENCE</scope>
    <source>
        <strain evidence="2">KNN 49.3e</strain>
    </source>
</reference>
<gene>
    <name evidence="2" type="ORF">L1857_13345</name>
</gene>
<dbReference type="SUPFAM" id="SSF52091">
    <property type="entry name" value="SpoIIaa-like"/>
    <property type="match status" value="1"/>
</dbReference>
<dbReference type="EMBL" id="CP091196">
    <property type="protein sequence ID" value="UQS23742.1"/>
    <property type="molecule type" value="Genomic_DNA"/>
</dbReference>
<accession>A0ABY4NUK4</accession>
<dbReference type="Pfam" id="PF01740">
    <property type="entry name" value="STAS"/>
    <property type="match status" value="1"/>
</dbReference>
<dbReference type="InterPro" id="IPR002645">
    <property type="entry name" value="STAS_dom"/>
</dbReference>
<organism evidence="2 3">
    <name type="scientific">Amycolatopsis thermalba</name>
    <dbReference type="NCBI Taxonomy" id="944492"/>
    <lineage>
        <taxon>Bacteria</taxon>
        <taxon>Bacillati</taxon>
        <taxon>Actinomycetota</taxon>
        <taxon>Actinomycetes</taxon>
        <taxon>Pseudonocardiales</taxon>
        <taxon>Pseudonocardiaceae</taxon>
        <taxon>Amycolatopsis</taxon>
    </lineage>
</organism>
<evidence type="ECO:0000313" key="2">
    <source>
        <dbReference type="EMBL" id="UQS23742.1"/>
    </source>
</evidence>